<name>A0A2T3FU11_9CLOT</name>
<evidence type="ECO:0000313" key="5">
    <source>
        <dbReference type="Proteomes" id="UP000241048"/>
    </source>
</evidence>
<feature type="transmembrane region" description="Helical" evidence="3">
    <location>
        <begin position="6"/>
        <end position="33"/>
    </location>
</feature>
<keyword evidence="3" id="KW-0472">Membrane</keyword>
<dbReference type="RefSeq" id="WP_106999952.1">
    <property type="nucleotide sequence ID" value="NZ_PYLO01000001.1"/>
</dbReference>
<evidence type="ECO:0008006" key="6">
    <source>
        <dbReference type="Google" id="ProtNLM"/>
    </source>
</evidence>
<gene>
    <name evidence="4" type="ORF">C7U56_02130</name>
</gene>
<evidence type="ECO:0000313" key="4">
    <source>
        <dbReference type="EMBL" id="PST38768.1"/>
    </source>
</evidence>
<feature type="coiled-coil region" evidence="1">
    <location>
        <begin position="130"/>
        <end position="164"/>
    </location>
</feature>
<protein>
    <recommendedName>
        <fullName evidence="6">DUF2953 domain-containing protein</fullName>
    </recommendedName>
</protein>
<evidence type="ECO:0000256" key="1">
    <source>
        <dbReference type="SAM" id="Coils"/>
    </source>
</evidence>
<reference evidence="4 5" key="1">
    <citation type="submission" date="2018-03" db="EMBL/GenBank/DDBJ databases">
        <title>Lachnoclostridium SNUG30386 gen.nov., sp.nov., isolated from human faeces.</title>
        <authorList>
            <person name="Seo B."/>
            <person name="Jeon K."/>
            <person name="Ko G."/>
        </authorList>
    </citation>
    <scope>NUCLEOTIDE SEQUENCE [LARGE SCALE GENOMIC DNA]</scope>
    <source>
        <strain evidence="4 5">SNUG30386</strain>
    </source>
</reference>
<organism evidence="4 5">
    <name type="scientific">Clostridium fessum</name>
    <dbReference type="NCBI Taxonomy" id="2126740"/>
    <lineage>
        <taxon>Bacteria</taxon>
        <taxon>Bacillati</taxon>
        <taxon>Bacillota</taxon>
        <taxon>Clostridia</taxon>
        <taxon>Eubacteriales</taxon>
        <taxon>Clostridiaceae</taxon>
        <taxon>Clostridium</taxon>
    </lineage>
</organism>
<keyword evidence="1" id="KW-0175">Coiled coil</keyword>
<evidence type="ECO:0000256" key="2">
    <source>
        <dbReference type="SAM" id="MobiDB-lite"/>
    </source>
</evidence>
<accession>A0A2T3FU11</accession>
<dbReference type="Proteomes" id="UP000241048">
    <property type="component" value="Unassembled WGS sequence"/>
</dbReference>
<evidence type="ECO:0000256" key="3">
    <source>
        <dbReference type="SAM" id="Phobius"/>
    </source>
</evidence>
<dbReference type="AlphaFoldDB" id="A0A2T3FU11"/>
<comment type="caution">
    <text evidence="4">The sequence shown here is derived from an EMBL/GenBank/DDBJ whole genome shotgun (WGS) entry which is preliminary data.</text>
</comment>
<proteinExistence type="predicted"/>
<dbReference type="EMBL" id="PYLO01000001">
    <property type="protein sequence ID" value="PST38768.1"/>
    <property type="molecule type" value="Genomic_DNA"/>
</dbReference>
<keyword evidence="5" id="KW-1185">Reference proteome</keyword>
<keyword evidence="3" id="KW-1133">Transmembrane helix</keyword>
<feature type="region of interest" description="Disordered" evidence="2">
    <location>
        <begin position="185"/>
        <end position="207"/>
    </location>
</feature>
<sequence>MLHILFIILKILGILLLVILGLLFLCLMAVLFVPIRYRGNGSYHSIKDFCVHLHIHWLLHAVSLRIAYENGLRYTVKLFGFRIFGSESEEKDTESRSVREGTQAADSDELEFVNAQEKTEDDDLDTGELILRAEAASEKTDAAIEKAEETARLLEEAVKRRSAQREAEMSQAVKNADAFPDVKEAGVSEAEGKTHRAKNELKSNPSQEKRESFLHRIISWFKQKWSALRQSLSKLLTRINNLEHKRQSVLAFIENEENQKSFRLIKRQLMRVLRHIFPRKLSGQVTFGVEDPYLMGQILSVAAFLYPVYGKKIDLTPVMDANALDGELSFRGRVQIGVLALMALRIWMDKNVRTQVYKYRNRGGR</sequence>
<keyword evidence="3" id="KW-0812">Transmembrane</keyword>